<dbReference type="InterPro" id="IPR003838">
    <property type="entry name" value="ABC3_permease_C"/>
</dbReference>
<evidence type="ECO:0000256" key="6">
    <source>
        <dbReference type="PIRNR" id="PIRNR018968"/>
    </source>
</evidence>
<dbReference type="GO" id="GO:0005886">
    <property type="term" value="C:plasma membrane"/>
    <property type="evidence" value="ECO:0007669"/>
    <property type="project" value="UniProtKB-SubCell"/>
</dbReference>
<feature type="transmembrane region" description="Helical" evidence="6">
    <location>
        <begin position="56"/>
        <end position="75"/>
    </location>
</feature>
<evidence type="ECO:0000256" key="4">
    <source>
        <dbReference type="ARBA" id="ARBA00022989"/>
    </source>
</evidence>
<feature type="transmembrane region" description="Helical" evidence="6">
    <location>
        <begin position="583"/>
        <end position="605"/>
    </location>
</feature>
<dbReference type="InterPro" id="IPR052536">
    <property type="entry name" value="ABC-4_Integral_Memb_Prot"/>
</dbReference>
<keyword evidence="9" id="KW-1185">Reference proteome</keyword>
<keyword evidence="2 6" id="KW-1003">Cell membrane</keyword>
<dbReference type="Proteomes" id="UP000095209">
    <property type="component" value="Unassembled WGS sequence"/>
</dbReference>
<evidence type="ECO:0000259" key="7">
    <source>
        <dbReference type="Pfam" id="PF02687"/>
    </source>
</evidence>
<feature type="transmembrane region" description="Helical" evidence="6">
    <location>
        <begin position="156"/>
        <end position="178"/>
    </location>
</feature>
<keyword evidence="5 6" id="KW-0472">Membrane</keyword>
<evidence type="ECO:0000256" key="3">
    <source>
        <dbReference type="ARBA" id="ARBA00022692"/>
    </source>
</evidence>
<proteinExistence type="inferred from homology"/>
<feature type="transmembrane region" description="Helical" evidence="6">
    <location>
        <begin position="18"/>
        <end position="36"/>
    </location>
</feature>
<evidence type="ECO:0000256" key="2">
    <source>
        <dbReference type="ARBA" id="ARBA00022475"/>
    </source>
</evidence>
<feature type="transmembrane region" description="Helical" evidence="6">
    <location>
        <begin position="239"/>
        <end position="261"/>
    </location>
</feature>
<keyword evidence="6" id="KW-0813">Transport</keyword>
<organism evidence="8 9">
    <name type="scientific">Bacillus solimangrovi</name>
    <dbReference type="NCBI Taxonomy" id="1305675"/>
    <lineage>
        <taxon>Bacteria</taxon>
        <taxon>Bacillati</taxon>
        <taxon>Bacillota</taxon>
        <taxon>Bacilli</taxon>
        <taxon>Bacillales</taxon>
        <taxon>Bacillaceae</taxon>
        <taxon>Bacillus</taxon>
    </lineage>
</organism>
<feature type="transmembrane region" description="Helical" evidence="6">
    <location>
        <begin position="617"/>
        <end position="637"/>
    </location>
</feature>
<evidence type="ECO:0000256" key="5">
    <source>
        <dbReference type="ARBA" id="ARBA00023136"/>
    </source>
</evidence>
<evidence type="ECO:0000313" key="8">
    <source>
        <dbReference type="EMBL" id="OEH92798.1"/>
    </source>
</evidence>
<reference evidence="8 9" key="1">
    <citation type="submission" date="2016-08" db="EMBL/GenBank/DDBJ databases">
        <title>Genome of Bacillus solimangrovi GH2-4.</title>
        <authorList>
            <person name="Lim S."/>
            <person name="Kim B.-C."/>
        </authorList>
    </citation>
    <scope>NUCLEOTIDE SEQUENCE [LARGE SCALE GENOMIC DNA]</scope>
    <source>
        <strain evidence="8 9">GH2-4</strain>
    </source>
</reference>
<feature type="transmembrane region" description="Helical" evidence="6">
    <location>
        <begin position="527"/>
        <end position="549"/>
    </location>
</feature>
<evidence type="ECO:0000256" key="1">
    <source>
        <dbReference type="ARBA" id="ARBA00004651"/>
    </source>
</evidence>
<comment type="subcellular location">
    <subcellularLocation>
        <location evidence="1 6">Cell membrane</location>
        <topology evidence="1 6">Multi-pass membrane protein</topology>
    </subcellularLocation>
</comment>
<dbReference type="OrthoDB" id="1705903at2"/>
<evidence type="ECO:0000313" key="9">
    <source>
        <dbReference type="Proteomes" id="UP000095209"/>
    </source>
</evidence>
<protein>
    <recommendedName>
        <fullName evidence="7">ABC3 transporter permease C-terminal domain-containing protein</fullName>
    </recommendedName>
</protein>
<feature type="domain" description="ABC3 transporter permease C-terminal" evidence="7">
    <location>
        <begin position="533"/>
        <end position="633"/>
    </location>
</feature>
<dbReference type="PANTHER" id="PTHR46795:SF3">
    <property type="entry name" value="ABC TRANSPORTER PERMEASE"/>
    <property type="match status" value="1"/>
</dbReference>
<dbReference type="GO" id="GO:0055085">
    <property type="term" value="P:transmembrane transport"/>
    <property type="evidence" value="ECO:0007669"/>
    <property type="project" value="UniProtKB-UniRule"/>
</dbReference>
<dbReference type="EMBL" id="MJEH01000022">
    <property type="protein sequence ID" value="OEH92798.1"/>
    <property type="molecule type" value="Genomic_DNA"/>
</dbReference>
<dbReference type="STRING" id="1305675.BFG57_02030"/>
<dbReference type="AlphaFoldDB" id="A0A1E5LFD2"/>
<keyword evidence="3 6" id="KW-0812">Transmembrane</keyword>
<feature type="transmembrane region" description="Helical" evidence="6">
    <location>
        <begin position="293"/>
        <end position="317"/>
    </location>
</feature>
<name>A0A1E5LFD2_9BACI</name>
<feature type="transmembrane region" description="Helical" evidence="6">
    <location>
        <begin position="199"/>
        <end position="219"/>
    </location>
</feature>
<feature type="transmembrane region" description="Helical" evidence="6">
    <location>
        <begin position="106"/>
        <end position="136"/>
    </location>
</feature>
<gene>
    <name evidence="8" type="ORF">BFG57_02030</name>
</gene>
<dbReference type="InterPro" id="IPR027022">
    <property type="entry name" value="ABC_permease_BceB-typ"/>
</dbReference>
<comment type="similarity">
    <text evidence="6">Belongs to the ABC-4 integral membrane protein family.</text>
</comment>
<dbReference type="Pfam" id="PF02687">
    <property type="entry name" value="FtsX"/>
    <property type="match status" value="2"/>
</dbReference>
<feature type="domain" description="ABC3 transporter permease C-terminal" evidence="7">
    <location>
        <begin position="62"/>
        <end position="178"/>
    </location>
</feature>
<keyword evidence="4 6" id="KW-1133">Transmembrane helix</keyword>
<dbReference type="PIRSF" id="PIRSF018968">
    <property type="entry name" value="ABC_permease_BceB"/>
    <property type="match status" value="1"/>
</dbReference>
<dbReference type="PANTHER" id="PTHR46795">
    <property type="entry name" value="ABC TRANSPORTER PERMEASE-RELATED-RELATED"/>
    <property type="match status" value="1"/>
</dbReference>
<accession>A0A1E5LFD2</accession>
<sequence>MSVFTAVQKNLKKNISFYMLYLISVSVVLMLFYFSISFAGNEQILEKLMGNTKLKSMINIVLPLLMIFVLFYMSYSNKFFMKRRMKELGIYTLLGFKKRKITQILFLENILICAISLVIGILLGSVLFKGLMTFVINILELSIDSSQISLFNNEAIVITTLFVCIAMLVLLISNYIFIKKTSLLSLIRTEEKHEKQIKLNLWKAILGIASLLAGYVLAIDIKRGTDSLWLTIGFSPISMLTFILVVIGTICSIQFFIPYTLQKIKLNKKLFYRDTSIIVIPQFVQRVYTNARVLILTTLISATALCLLAAGVITFYYPVKAIDRTNPAAFEFPAEDTELVNRAIDTVERELGKSNNLTHTTQMIQVTSSSEKLPYEYSVKEKPSFDLISESNYKEAIKLRGDNVPELSLSNNNVIFVEYNKNQDDETGMSYQLNLSSSEKVNVTVQETTLNNTLSFANSVGTLIVSDQLYEEALGYELPTQTVISIYGENLRDNKELHEQLSSLFSDEPRFQSAVGRETTYIQENSAALLISIFASAIFLIATGSILYFTNLSNAYSKINEFSILNRLGFEKRKLKSIVSKQILITLVVPYVIGSIHSIFALESFKALMPNLIGDSSAFWFPELIGIGLFTIIYIIYYQITKFSCYKVIFNKQ</sequence>
<comment type="caution">
    <text evidence="8">The sequence shown here is derived from an EMBL/GenBank/DDBJ whole genome shotgun (WGS) entry which is preliminary data.</text>
</comment>